<sequence>MTMRLFSLIAILVSLSNAAATSKPQPPICIVGAGVSGLTAAKALEDKGYKTVMFEKRDTVGGMCQSHYEDGQYFPLGAVLFTESPSFAETFRVVNSSGVDFDTFDPAYTYDYDPKTGSAALTQASTPAAIQALQEELARYAGLWQNDFAPIGVPGYKATSVINRGAGNYGYGDYTQIPIVFKRVSKTIKGSIHLGVKIERIIGVNSYFASAVRMSNLGDNLTVSQELPDPLDPFKAEGQPVYLTRLHPESSIVNVYSADDPAHPSVTRVKRHLIRDLSKINKDLENVYADSTKLVAADIRAFSGQIDYFPHLGPEALADGCFEDGAPKAQYMTFLRLLIKKTNGHGWPSSSAHVSIAGPVDLDTFHIKEDVWPERLSKASVFIKLGSYLVPENDRPPHKGVQCSTHPPVTPTYR</sequence>
<dbReference type="AlphaFoldDB" id="A0A0D2XT54"/>
<feature type="chain" id="PRO_5002255414" description="Amine oxidase domain-containing protein" evidence="1">
    <location>
        <begin position="19"/>
        <end position="414"/>
    </location>
</feature>
<dbReference type="PRINTS" id="PR00419">
    <property type="entry name" value="ADXRDTASE"/>
</dbReference>
<dbReference type="PANTHER" id="PTHR42841">
    <property type="entry name" value="AMINE OXIDASE"/>
    <property type="match status" value="1"/>
</dbReference>
<dbReference type="InterPro" id="IPR036188">
    <property type="entry name" value="FAD/NAD-bd_sf"/>
</dbReference>
<dbReference type="Gene3D" id="3.50.50.60">
    <property type="entry name" value="FAD/NAD(P)-binding domain"/>
    <property type="match status" value="1"/>
</dbReference>
<feature type="signal peptide" evidence="1">
    <location>
        <begin position="1"/>
        <end position="18"/>
    </location>
</feature>
<organism evidence="2 3">
    <name type="scientific">Fusarium oxysporum (strain Fo5176)</name>
    <name type="common">Fusarium vascular wilt</name>
    <dbReference type="NCBI Taxonomy" id="660025"/>
    <lineage>
        <taxon>Eukaryota</taxon>
        <taxon>Fungi</taxon>
        <taxon>Dikarya</taxon>
        <taxon>Ascomycota</taxon>
        <taxon>Pezizomycotina</taxon>
        <taxon>Sordariomycetes</taxon>
        <taxon>Hypocreomycetidae</taxon>
        <taxon>Hypocreales</taxon>
        <taxon>Nectriaceae</taxon>
        <taxon>Fusarium</taxon>
        <taxon>Fusarium oxysporum species complex</taxon>
    </lineage>
</organism>
<proteinExistence type="predicted"/>
<dbReference type="STRING" id="426428.A0A0D2XT54"/>
<accession>A0A0D2XT54</accession>
<name>A0A0D2XT54_FUSOF</name>
<evidence type="ECO:0000313" key="2">
    <source>
        <dbReference type="EnsemblFungi" id="FOXG_07156P0"/>
    </source>
</evidence>
<reference evidence="3" key="1">
    <citation type="journal article" date="2012" name="Mol. Plant Microbe Interact.">
        <title>A highly conserved effector in Fusarium oxysporum is required for full virulence on Arabidopsis.</title>
        <authorList>
            <person name="Thatcher L.F."/>
            <person name="Gardiner D.M."/>
            <person name="Kazan K."/>
            <person name="Manners J."/>
        </authorList>
    </citation>
    <scope>NUCLEOTIDE SEQUENCE [LARGE SCALE GENOMIC DNA]</scope>
    <source>
        <strain evidence="3">Fo5176</strain>
    </source>
</reference>
<dbReference type="EnsemblFungi" id="FOXG_07156T0">
    <property type="protein sequence ID" value="FOXG_07156P0"/>
    <property type="gene ID" value="FOXG_07156"/>
</dbReference>
<reference evidence="2" key="2">
    <citation type="submission" date="2025-08" db="UniProtKB">
        <authorList>
            <consortium name="EnsemblFungi"/>
        </authorList>
    </citation>
    <scope>IDENTIFICATION</scope>
    <source>
        <strain evidence="2">4287 / CBS 123668 / FGSC 9935 / NRRL 34936</strain>
    </source>
</reference>
<dbReference type="SUPFAM" id="SSF51905">
    <property type="entry name" value="FAD/NAD(P)-binding domain"/>
    <property type="match status" value="1"/>
</dbReference>
<evidence type="ECO:0000256" key="1">
    <source>
        <dbReference type="SAM" id="SignalP"/>
    </source>
</evidence>
<dbReference type="Proteomes" id="UP000002489">
    <property type="component" value="Unassembled WGS sequence"/>
</dbReference>
<dbReference type="Pfam" id="PF13450">
    <property type="entry name" value="NAD_binding_8"/>
    <property type="match status" value="1"/>
</dbReference>
<evidence type="ECO:0008006" key="4">
    <source>
        <dbReference type="Google" id="ProtNLM"/>
    </source>
</evidence>
<protein>
    <recommendedName>
        <fullName evidence="4">Amine oxidase domain-containing protein</fullName>
    </recommendedName>
</protein>
<keyword evidence="1" id="KW-0732">Signal</keyword>
<evidence type="ECO:0000313" key="3">
    <source>
        <dbReference type="Proteomes" id="UP000002489"/>
    </source>
</evidence>